<proteinExistence type="predicted"/>
<dbReference type="InterPro" id="IPR050509">
    <property type="entry name" value="CoA-transferase_III"/>
</dbReference>
<protein>
    <submittedName>
        <fullName evidence="2">CaiB/BaiF CoA transferase family protein</fullName>
    </submittedName>
</protein>
<dbReference type="InterPro" id="IPR023606">
    <property type="entry name" value="CoA-Trfase_III_dom_1_sf"/>
</dbReference>
<dbReference type="Proteomes" id="UP001596074">
    <property type="component" value="Unassembled WGS sequence"/>
</dbReference>
<reference evidence="3" key="1">
    <citation type="journal article" date="2019" name="Int. J. Syst. Evol. Microbiol.">
        <title>The Global Catalogue of Microorganisms (GCM) 10K type strain sequencing project: providing services to taxonomists for standard genome sequencing and annotation.</title>
        <authorList>
            <consortium name="The Broad Institute Genomics Platform"/>
            <consortium name="The Broad Institute Genome Sequencing Center for Infectious Disease"/>
            <person name="Wu L."/>
            <person name="Ma J."/>
        </authorList>
    </citation>
    <scope>NUCLEOTIDE SEQUENCE [LARGE SCALE GENOMIC DNA]</scope>
    <source>
        <strain evidence="3">KCTC 42087</strain>
    </source>
</reference>
<dbReference type="Gene3D" id="3.30.1540.10">
    <property type="entry name" value="formyl-coa transferase, domain 3"/>
    <property type="match status" value="1"/>
</dbReference>
<dbReference type="PANTHER" id="PTHR48228:SF2">
    <property type="entry name" value="E-CINNAMOYL-COA:R-PHENYLLACTATE COA TRANSFERASE LARGE SUBUNIT"/>
    <property type="match status" value="1"/>
</dbReference>
<dbReference type="GO" id="GO:0016740">
    <property type="term" value="F:transferase activity"/>
    <property type="evidence" value="ECO:0007669"/>
    <property type="project" value="UniProtKB-KW"/>
</dbReference>
<organism evidence="2 3">
    <name type="scientific">Actinomadura rugatobispora</name>
    <dbReference type="NCBI Taxonomy" id="1994"/>
    <lineage>
        <taxon>Bacteria</taxon>
        <taxon>Bacillati</taxon>
        <taxon>Actinomycetota</taxon>
        <taxon>Actinomycetes</taxon>
        <taxon>Streptosporangiales</taxon>
        <taxon>Thermomonosporaceae</taxon>
        <taxon>Actinomadura</taxon>
    </lineage>
</organism>
<sequence>MPDATAYPMGDEEAGQAPLAGVRIIEIGRFAAGPACATVLADWGADVIKVEPPGGDPARGPGSLERDGAPPVNPRFEVHNRSRRSVVLDLRIDRGRAALDRLLATADVFVTNLSPGALERLELDAATLRERHPRLIVAQISGYDLASPLAGRRSYDHGAYWSYSGAASLFAGPDGEPPQPAGGFGDRAAGSALAGAVAAALFARQRTGTGGHVTTSLAATGMWLMASDAGDLLNGGRAHRAGGRDTAPIPTVNCFRTADARWLWLQVMTPDRDWDRLLDALGAPWLDEDPRFRGGDPARLRANRTALLELLDELFRERPLAEWADRLGARRLVWAPVRGLEEAVADPEVRAGSAVVEFDDEFGVRHVSVNTPCLFDGATPRPPTRAPEAGEDTRAVLAAAGIGEAELAELTEAGAIDAGALDSGSTGPRGAL</sequence>
<dbReference type="EMBL" id="JBHSON010000106">
    <property type="protein sequence ID" value="MFC5753246.1"/>
    <property type="molecule type" value="Genomic_DNA"/>
</dbReference>
<keyword evidence="3" id="KW-1185">Reference proteome</keyword>
<dbReference type="SUPFAM" id="SSF89796">
    <property type="entry name" value="CoA-transferase family III (CaiB/BaiF)"/>
    <property type="match status" value="1"/>
</dbReference>
<evidence type="ECO:0000256" key="1">
    <source>
        <dbReference type="SAM" id="MobiDB-lite"/>
    </source>
</evidence>
<feature type="region of interest" description="Disordered" evidence="1">
    <location>
        <begin position="51"/>
        <end position="72"/>
    </location>
</feature>
<dbReference type="Pfam" id="PF02515">
    <property type="entry name" value="CoA_transf_3"/>
    <property type="match status" value="1"/>
</dbReference>
<accession>A0ABW1AFD3</accession>
<dbReference type="PANTHER" id="PTHR48228">
    <property type="entry name" value="SUCCINYL-COA--D-CITRAMALATE COA-TRANSFERASE"/>
    <property type="match status" value="1"/>
</dbReference>
<keyword evidence="2" id="KW-0808">Transferase</keyword>
<evidence type="ECO:0000313" key="2">
    <source>
        <dbReference type="EMBL" id="MFC5753246.1"/>
    </source>
</evidence>
<name>A0ABW1AFD3_9ACTN</name>
<comment type="caution">
    <text evidence="2">The sequence shown here is derived from an EMBL/GenBank/DDBJ whole genome shotgun (WGS) entry which is preliminary data.</text>
</comment>
<evidence type="ECO:0000313" key="3">
    <source>
        <dbReference type="Proteomes" id="UP001596074"/>
    </source>
</evidence>
<dbReference type="InterPro" id="IPR003673">
    <property type="entry name" value="CoA-Trfase_fam_III"/>
</dbReference>
<dbReference type="InterPro" id="IPR044855">
    <property type="entry name" value="CoA-Trfase_III_dom3_sf"/>
</dbReference>
<gene>
    <name evidence="2" type="ORF">ACFPZN_47170</name>
</gene>
<dbReference type="RefSeq" id="WP_378290072.1">
    <property type="nucleotide sequence ID" value="NZ_JBHSON010000106.1"/>
</dbReference>
<dbReference type="Gene3D" id="3.40.50.10540">
    <property type="entry name" value="Crotonobetainyl-coa:carnitine coa-transferase, domain 1"/>
    <property type="match status" value="1"/>
</dbReference>